<dbReference type="GO" id="GO:0005886">
    <property type="term" value="C:plasma membrane"/>
    <property type="evidence" value="ECO:0007669"/>
    <property type="project" value="UniProtKB-SubCell"/>
</dbReference>
<feature type="domain" description="Type II secretion system protein GspF" evidence="12">
    <location>
        <begin position="269"/>
        <end position="391"/>
    </location>
</feature>
<dbReference type="Gene3D" id="1.20.81.30">
    <property type="entry name" value="Type II secretion system (T2SS), domain F"/>
    <property type="match status" value="2"/>
</dbReference>
<evidence type="ECO:0000256" key="2">
    <source>
        <dbReference type="ARBA" id="ARBA00004651"/>
    </source>
</evidence>
<feature type="transmembrane region" description="Helical" evidence="11">
    <location>
        <begin position="210"/>
        <end position="240"/>
    </location>
</feature>
<reference evidence="13 14" key="1">
    <citation type="submission" date="2017-05" db="EMBL/GenBank/DDBJ databases">
        <authorList>
            <person name="Varghese N."/>
            <person name="Submissions S."/>
        </authorList>
    </citation>
    <scope>NUCLEOTIDE SEQUENCE [LARGE SCALE GENOMIC DNA]</scope>
    <source>
        <strain evidence="13 14">DSM 16304</strain>
    </source>
</reference>
<evidence type="ECO:0000256" key="3">
    <source>
        <dbReference type="ARBA" id="ARBA00005745"/>
    </source>
</evidence>
<evidence type="ECO:0000313" key="13">
    <source>
        <dbReference type="EMBL" id="SMO64788.1"/>
    </source>
</evidence>
<evidence type="ECO:0000256" key="8">
    <source>
        <dbReference type="ARBA" id="ARBA00023136"/>
    </source>
</evidence>
<dbReference type="PANTHER" id="PTHR30012">
    <property type="entry name" value="GENERAL SECRETION PATHWAY PROTEIN"/>
    <property type="match status" value="1"/>
</dbReference>
<comment type="subcellular location">
    <subcellularLocation>
        <location evidence="2 10">Cell membrane</location>
        <topology evidence="2 10">Multi-pass membrane protein</topology>
    </subcellularLocation>
</comment>
<comment type="similarity">
    <text evidence="3 10">Belongs to the GSP F family.</text>
</comment>
<dbReference type="PANTHER" id="PTHR30012:SF0">
    <property type="entry name" value="TYPE II SECRETION SYSTEM PROTEIN F-RELATED"/>
    <property type="match status" value="1"/>
</dbReference>
<evidence type="ECO:0000256" key="5">
    <source>
        <dbReference type="ARBA" id="ARBA00022475"/>
    </source>
</evidence>
<accession>A0A521CZF1</accession>
<dbReference type="RefSeq" id="WP_142935789.1">
    <property type="nucleotide sequence ID" value="NZ_FXTM01000016.1"/>
</dbReference>
<feature type="transmembrane region" description="Helical" evidence="11">
    <location>
        <begin position="167"/>
        <end position="190"/>
    </location>
</feature>
<feature type="domain" description="Type II secretion system protein GspF" evidence="12">
    <location>
        <begin position="69"/>
        <end position="191"/>
    </location>
</feature>
<dbReference type="GO" id="GO:0009306">
    <property type="term" value="P:protein secretion"/>
    <property type="evidence" value="ECO:0007669"/>
    <property type="project" value="InterPro"/>
</dbReference>
<dbReference type="Proteomes" id="UP000317315">
    <property type="component" value="Unassembled WGS sequence"/>
</dbReference>
<comment type="function">
    <text evidence="1">Component of the type II secretion system inner membrane complex required for the energy-dependent secretion of extracellular factors such as proteases and toxins from the periplasm.</text>
</comment>
<dbReference type="EMBL" id="FXTM01000016">
    <property type="protein sequence ID" value="SMO64788.1"/>
    <property type="molecule type" value="Genomic_DNA"/>
</dbReference>
<keyword evidence="14" id="KW-1185">Reference proteome</keyword>
<dbReference type="InterPro" id="IPR003004">
    <property type="entry name" value="GspF/PilC"/>
</dbReference>
<keyword evidence="7 11" id="KW-1133">Transmembrane helix</keyword>
<dbReference type="Pfam" id="PF00482">
    <property type="entry name" value="T2SSF"/>
    <property type="match status" value="2"/>
</dbReference>
<evidence type="ECO:0000256" key="4">
    <source>
        <dbReference type="ARBA" id="ARBA00022448"/>
    </source>
</evidence>
<evidence type="ECO:0000256" key="11">
    <source>
        <dbReference type="SAM" id="Phobius"/>
    </source>
</evidence>
<dbReference type="OrthoDB" id="9874at2"/>
<evidence type="ECO:0000256" key="7">
    <source>
        <dbReference type="ARBA" id="ARBA00022989"/>
    </source>
</evidence>
<evidence type="ECO:0000256" key="1">
    <source>
        <dbReference type="ARBA" id="ARBA00002684"/>
    </source>
</evidence>
<dbReference type="InterPro" id="IPR001992">
    <property type="entry name" value="T2SS_GspF/T4SS_PilC_CS"/>
</dbReference>
<evidence type="ECO:0000313" key="14">
    <source>
        <dbReference type="Proteomes" id="UP000317315"/>
    </source>
</evidence>
<evidence type="ECO:0000256" key="10">
    <source>
        <dbReference type="RuleBase" id="RU003923"/>
    </source>
</evidence>
<protein>
    <recommendedName>
        <fullName evidence="9">General secretion pathway protein F</fullName>
    </recommendedName>
</protein>
<keyword evidence="5" id="KW-1003">Cell membrane</keyword>
<keyword evidence="6 10" id="KW-0812">Transmembrane</keyword>
<dbReference type="PROSITE" id="PS00874">
    <property type="entry name" value="T2SP_F"/>
    <property type="match status" value="1"/>
</dbReference>
<keyword evidence="4 10" id="KW-0813">Transport</keyword>
<evidence type="ECO:0000256" key="9">
    <source>
        <dbReference type="ARBA" id="ARBA00030750"/>
    </source>
</evidence>
<keyword evidence="8 11" id="KW-0472">Membrane</keyword>
<evidence type="ECO:0000259" key="12">
    <source>
        <dbReference type="Pfam" id="PF00482"/>
    </source>
</evidence>
<evidence type="ECO:0000256" key="6">
    <source>
        <dbReference type="ARBA" id="ARBA00022692"/>
    </source>
</evidence>
<dbReference type="PRINTS" id="PR00812">
    <property type="entry name" value="BCTERIALGSPF"/>
</dbReference>
<organism evidence="13 14">
    <name type="scientific">Balnearium lithotrophicum</name>
    <dbReference type="NCBI Taxonomy" id="223788"/>
    <lineage>
        <taxon>Bacteria</taxon>
        <taxon>Pseudomonadati</taxon>
        <taxon>Aquificota</taxon>
        <taxon>Aquificia</taxon>
        <taxon>Desulfurobacteriales</taxon>
        <taxon>Desulfurobacteriaceae</taxon>
        <taxon>Balnearium</taxon>
    </lineage>
</organism>
<dbReference type="AlphaFoldDB" id="A0A521CZF1"/>
<sequence length="401" mass="44489">MAVFSYKGVTSKGKDVSGVIEAPTKSSAFSLLKSRGIYPTEIVEESKGEKRELFSFLKRGPKNSELIVFFKTLSTLLESGIPIVEAVDSFSEDEEKPHLKVFFKKVVNLLKEGNSLSDALKGAGLNDPVVLSLISSGEKSALISKNLLMVASLLEKREGIKSKLLQALIYPSVLLLVSFGVVIFMLFSVIPKIKAIYTTARVELPFSTKFLLTLSSIIINYYSFIVLALLLFSLLIFVLIRRNKLTFDRLKLKLPVLGELLLLSELTKFFMTFGDLLSSGISAIDSYRTALETVTNEYLKRQLFEKLSLIERGVSLSEAFSQIKFIPKVAVQILRAGESSGSLSEMSIKISNYFNEEVEQKIKILTSLLEPVTMLMVGLIIGFIVYALLLPILSISTIRPV</sequence>
<proteinExistence type="inferred from homology"/>
<gene>
    <name evidence="13" type="ORF">SAMN06269117_11621</name>
</gene>
<dbReference type="InterPro" id="IPR018076">
    <property type="entry name" value="T2SS_GspF_dom"/>
</dbReference>
<dbReference type="InterPro" id="IPR042094">
    <property type="entry name" value="T2SS_GspF_sf"/>
</dbReference>
<name>A0A521CZF1_9BACT</name>
<feature type="transmembrane region" description="Helical" evidence="11">
    <location>
        <begin position="372"/>
        <end position="393"/>
    </location>
</feature>